<evidence type="ECO:0000313" key="9">
    <source>
        <dbReference type="EMBL" id="OOC62027.1"/>
    </source>
</evidence>
<organism evidence="8">
    <name type="scientific">Paenibacillus ihbetae</name>
    <dbReference type="NCBI Taxonomy" id="1870820"/>
    <lineage>
        <taxon>Bacteria</taxon>
        <taxon>Bacillati</taxon>
        <taxon>Bacillota</taxon>
        <taxon>Bacilli</taxon>
        <taxon>Bacillales</taxon>
        <taxon>Paenibacillaceae</taxon>
        <taxon>Paenibacillus</taxon>
    </lineage>
</organism>
<evidence type="ECO:0000256" key="4">
    <source>
        <dbReference type="ARBA" id="ARBA00022989"/>
    </source>
</evidence>
<feature type="transmembrane region" description="Helical" evidence="6">
    <location>
        <begin position="62"/>
        <end position="84"/>
    </location>
</feature>
<feature type="transmembrane region" description="Helical" evidence="6">
    <location>
        <begin position="145"/>
        <end position="163"/>
    </location>
</feature>
<evidence type="ECO:0000256" key="1">
    <source>
        <dbReference type="ARBA" id="ARBA00004651"/>
    </source>
</evidence>
<name>A0A1B2E774_9BACL</name>
<evidence type="ECO:0000313" key="10">
    <source>
        <dbReference type="Proteomes" id="UP000189059"/>
    </source>
</evidence>
<sequence length="211" mass="24268">MDWLQHIWTYLKDLDMEQVQRWLKEYSELGPLPGILLPFFEAFLPFLPLIVLVMGNAAAYGLWWGFLLSWIGVCLGSITVFWIARKLGGKLGLLIQKRMPGTQRFFHWIEERGFTPIFILYCFPFTPSSLINIASGISTVSASTFTIAVMAGKSVMIFMVAFIGHDWQGFVQQPWRILVAAIVLWLLWLAGKKMENRYHHSDEQNQPDPKS</sequence>
<dbReference type="EMBL" id="MRVI01000001">
    <property type="protein sequence ID" value="OOC62027.1"/>
    <property type="molecule type" value="Genomic_DNA"/>
</dbReference>
<dbReference type="InterPro" id="IPR032816">
    <property type="entry name" value="VTT_dom"/>
</dbReference>
<dbReference type="Proteomes" id="UP000189059">
    <property type="component" value="Unassembled WGS sequence"/>
</dbReference>
<evidence type="ECO:0000256" key="5">
    <source>
        <dbReference type="ARBA" id="ARBA00023136"/>
    </source>
</evidence>
<dbReference type="OrthoDB" id="1651121at2"/>
<keyword evidence="2 6" id="KW-1003">Cell membrane</keyword>
<protein>
    <recommendedName>
        <fullName evidence="6">TVP38/TMEM64 family membrane protein</fullName>
    </recommendedName>
</protein>
<proteinExistence type="inferred from homology"/>
<dbReference type="PANTHER" id="PTHR12677:SF55">
    <property type="entry name" value="UNDECAPRENYL PHOSPHATE TRANSPORTER SAOUHSC_00901-RELATED"/>
    <property type="match status" value="1"/>
</dbReference>
<keyword evidence="5 6" id="KW-0472">Membrane</keyword>
<dbReference type="InterPro" id="IPR015414">
    <property type="entry name" value="TMEM64"/>
</dbReference>
<feature type="domain" description="VTT" evidence="7">
    <location>
        <begin position="48"/>
        <end position="165"/>
    </location>
</feature>
<dbReference type="PANTHER" id="PTHR12677">
    <property type="entry name" value="GOLGI APPARATUS MEMBRANE PROTEIN TVP38-RELATED"/>
    <property type="match status" value="1"/>
</dbReference>
<feature type="transmembrane region" description="Helical" evidence="6">
    <location>
        <begin position="35"/>
        <end position="55"/>
    </location>
</feature>
<comment type="similarity">
    <text evidence="6">Belongs to the TVP38/TMEM64 family.</text>
</comment>
<evidence type="ECO:0000259" key="7">
    <source>
        <dbReference type="Pfam" id="PF09335"/>
    </source>
</evidence>
<keyword evidence="10" id="KW-1185">Reference proteome</keyword>
<dbReference type="EMBL" id="CP016809">
    <property type="protein sequence ID" value="ANY75808.1"/>
    <property type="molecule type" value="Genomic_DNA"/>
</dbReference>
<reference evidence="9 10" key="2">
    <citation type="submission" date="2016-12" db="EMBL/GenBank/DDBJ databases">
        <title>Genome sequencing and description of Paenibacillus sp. nov. from high altitude lake in the Indian Trans- Himalayas.</title>
        <authorList>
            <person name="Kiran S."/>
            <person name="Swarnkar M.K."/>
            <person name="Rana A."/>
            <person name="Tewari R."/>
            <person name="Gulati A."/>
        </authorList>
    </citation>
    <scope>NUCLEOTIDE SEQUENCE [LARGE SCALE GENOMIC DNA]</scope>
    <source>
        <strain evidence="9 10">IHBB 9951</strain>
    </source>
</reference>
<comment type="subcellular location">
    <subcellularLocation>
        <location evidence="1 6">Cell membrane</location>
        <topology evidence="1 6">Multi-pass membrane protein</topology>
    </subcellularLocation>
</comment>
<keyword evidence="4 6" id="KW-1133">Transmembrane helix</keyword>
<accession>A0A1B2E774</accession>
<dbReference type="GO" id="GO:0005886">
    <property type="term" value="C:plasma membrane"/>
    <property type="evidence" value="ECO:0007669"/>
    <property type="project" value="UniProtKB-SubCell"/>
</dbReference>
<feature type="transmembrane region" description="Helical" evidence="6">
    <location>
        <begin position="175"/>
        <end position="191"/>
    </location>
</feature>
<dbReference type="KEGG" id="pib:BBD41_26315"/>
<reference evidence="8" key="1">
    <citation type="submission" date="2016-08" db="EMBL/GenBank/DDBJ databases">
        <title>Complete Genome Seqeunce of Paenibacillus sp. nov. IHBB 9852 from high altitute lake of Indian trans-Himalayas.</title>
        <authorList>
            <person name="Kiran S."/>
            <person name="Swarnkar M.K."/>
            <person name="Rana A."/>
            <person name="Tewari R."/>
            <person name="Gulati A."/>
        </authorList>
    </citation>
    <scope>NUCLEOTIDE SEQUENCE [LARGE SCALE GENOMIC DNA]</scope>
    <source>
        <strain evidence="8">IHBB 9852</strain>
    </source>
</reference>
<gene>
    <name evidence="9" type="ORF">BBD40_09265</name>
    <name evidence="8" type="ORF">BBD41_26315</name>
</gene>
<evidence type="ECO:0000256" key="2">
    <source>
        <dbReference type="ARBA" id="ARBA00022475"/>
    </source>
</evidence>
<evidence type="ECO:0000256" key="3">
    <source>
        <dbReference type="ARBA" id="ARBA00022692"/>
    </source>
</evidence>
<dbReference type="Pfam" id="PF09335">
    <property type="entry name" value="VTT_dom"/>
    <property type="match status" value="1"/>
</dbReference>
<dbReference type="RefSeq" id="WP_077566833.1">
    <property type="nucleotide sequence ID" value="NZ_CP016809.1"/>
</dbReference>
<evidence type="ECO:0000313" key="8">
    <source>
        <dbReference type="EMBL" id="ANY75808.1"/>
    </source>
</evidence>
<keyword evidence="3 6" id="KW-0812">Transmembrane</keyword>
<feature type="transmembrane region" description="Helical" evidence="6">
    <location>
        <begin position="114"/>
        <end position="133"/>
    </location>
</feature>
<dbReference type="AlphaFoldDB" id="A0A1B2E774"/>
<evidence type="ECO:0000256" key="6">
    <source>
        <dbReference type="RuleBase" id="RU366058"/>
    </source>
</evidence>